<evidence type="ECO:0000313" key="3">
    <source>
        <dbReference type="Proteomes" id="UP001303760"/>
    </source>
</evidence>
<evidence type="ECO:0000256" key="1">
    <source>
        <dbReference type="SAM" id="MobiDB-lite"/>
    </source>
</evidence>
<reference evidence="2" key="1">
    <citation type="journal article" date="2023" name="Mol. Phylogenet. Evol.">
        <title>Genome-scale phylogeny and comparative genomics of the fungal order Sordariales.</title>
        <authorList>
            <person name="Hensen N."/>
            <person name="Bonometti L."/>
            <person name="Westerberg I."/>
            <person name="Brannstrom I.O."/>
            <person name="Guillou S."/>
            <person name="Cros-Aarteil S."/>
            <person name="Calhoun S."/>
            <person name="Haridas S."/>
            <person name="Kuo A."/>
            <person name="Mondo S."/>
            <person name="Pangilinan J."/>
            <person name="Riley R."/>
            <person name="LaButti K."/>
            <person name="Andreopoulos B."/>
            <person name="Lipzen A."/>
            <person name="Chen C."/>
            <person name="Yan M."/>
            <person name="Daum C."/>
            <person name="Ng V."/>
            <person name="Clum A."/>
            <person name="Steindorff A."/>
            <person name="Ohm R.A."/>
            <person name="Martin F."/>
            <person name="Silar P."/>
            <person name="Natvig D.O."/>
            <person name="Lalanne C."/>
            <person name="Gautier V."/>
            <person name="Ament-Velasquez S.L."/>
            <person name="Kruys A."/>
            <person name="Hutchinson M.I."/>
            <person name="Powell A.J."/>
            <person name="Barry K."/>
            <person name="Miller A.N."/>
            <person name="Grigoriev I.V."/>
            <person name="Debuchy R."/>
            <person name="Gladieux P."/>
            <person name="Hiltunen Thoren M."/>
            <person name="Johannesson H."/>
        </authorList>
    </citation>
    <scope>NUCLEOTIDE SEQUENCE</scope>
    <source>
        <strain evidence="2">CBS 532.94</strain>
    </source>
</reference>
<dbReference type="AlphaFoldDB" id="A0AAN7CJ61"/>
<dbReference type="EMBL" id="MU860013">
    <property type="protein sequence ID" value="KAK4242062.1"/>
    <property type="molecule type" value="Genomic_DNA"/>
</dbReference>
<feature type="non-terminal residue" evidence="2">
    <location>
        <position position="1"/>
    </location>
</feature>
<protein>
    <submittedName>
        <fullName evidence="2">Uncharacterized protein</fullName>
    </submittedName>
</protein>
<proteinExistence type="predicted"/>
<feature type="region of interest" description="Disordered" evidence="1">
    <location>
        <begin position="132"/>
        <end position="154"/>
    </location>
</feature>
<accession>A0AAN7CJ61</accession>
<name>A0AAN7CJ61_9PEZI</name>
<evidence type="ECO:0000313" key="2">
    <source>
        <dbReference type="EMBL" id="KAK4242062.1"/>
    </source>
</evidence>
<feature type="compositionally biased region" description="Polar residues" evidence="1">
    <location>
        <begin position="132"/>
        <end position="147"/>
    </location>
</feature>
<organism evidence="2 3">
    <name type="scientific">Achaetomium macrosporum</name>
    <dbReference type="NCBI Taxonomy" id="79813"/>
    <lineage>
        <taxon>Eukaryota</taxon>
        <taxon>Fungi</taxon>
        <taxon>Dikarya</taxon>
        <taxon>Ascomycota</taxon>
        <taxon>Pezizomycotina</taxon>
        <taxon>Sordariomycetes</taxon>
        <taxon>Sordariomycetidae</taxon>
        <taxon>Sordariales</taxon>
        <taxon>Chaetomiaceae</taxon>
        <taxon>Achaetomium</taxon>
    </lineage>
</organism>
<sequence>VKSCLHPMNGFGLFMNCLNDSLPITDPVSLIARLSGLTNDIICINTQPGAVPQFTNTMEGFRQFARNHPQLVGALAGTCNSSHPLTTQGVTVHNLQELPIPGAEDDDPELDAMIDQMFMDEYGPDHPYFTSRLTNGASGKSRSTTAYQLHPEGL</sequence>
<keyword evidence="3" id="KW-1185">Reference proteome</keyword>
<dbReference type="Proteomes" id="UP001303760">
    <property type="component" value="Unassembled WGS sequence"/>
</dbReference>
<gene>
    <name evidence="2" type="ORF">C8A03DRAFT_11712</name>
</gene>
<comment type="caution">
    <text evidence="2">The sequence shown here is derived from an EMBL/GenBank/DDBJ whole genome shotgun (WGS) entry which is preliminary data.</text>
</comment>
<reference evidence="2" key="2">
    <citation type="submission" date="2023-05" db="EMBL/GenBank/DDBJ databases">
        <authorList>
            <consortium name="Lawrence Berkeley National Laboratory"/>
            <person name="Steindorff A."/>
            <person name="Hensen N."/>
            <person name="Bonometti L."/>
            <person name="Westerberg I."/>
            <person name="Brannstrom I.O."/>
            <person name="Guillou S."/>
            <person name="Cros-Aarteil S."/>
            <person name="Calhoun S."/>
            <person name="Haridas S."/>
            <person name="Kuo A."/>
            <person name="Mondo S."/>
            <person name="Pangilinan J."/>
            <person name="Riley R."/>
            <person name="Labutti K."/>
            <person name="Andreopoulos B."/>
            <person name="Lipzen A."/>
            <person name="Chen C."/>
            <person name="Yanf M."/>
            <person name="Daum C."/>
            <person name="Ng V."/>
            <person name="Clum A."/>
            <person name="Ohm R."/>
            <person name="Martin F."/>
            <person name="Silar P."/>
            <person name="Natvig D."/>
            <person name="Lalanne C."/>
            <person name="Gautier V."/>
            <person name="Ament-Velasquez S.L."/>
            <person name="Kruys A."/>
            <person name="Hutchinson M.I."/>
            <person name="Powell A.J."/>
            <person name="Barry K."/>
            <person name="Miller A.N."/>
            <person name="Grigoriev I.V."/>
            <person name="Debuchy R."/>
            <person name="Gladieux P."/>
            <person name="Thoren M.H."/>
            <person name="Johannesson H."/>
        </authorList>
    </citation>
    <scope>NUCLEOTIDE SEQUENCE</scope>
    <source>
        <strain evidence="2">CBS 532.94</strain>
    </source>
</reference>